<dbReference type="EMBL" id="CAAALY010251778">
    <property type="protein sequence ID" value="VEL36253.1"/>
    <property type="molecule type" value="Genomic_DNA"/>
</dbReference>
<comment type="caution">
    <text evidence="2">The sequence shown here is derived from an EMBL/GenBank/DDBJ whole genome shotgun (WGS) entry which is preliminary data.</text>
</comment>
<feature type="region of interest" description="Disordered" evidence="1">
    <location>
        <begin position="29"/>
        <end position="48"/>
    </location>
</feature>
<keyword evidence="3" id="KW-1185">Reference proteome</keyword>
<organism evidence="2 3">
    <name type="scientific">Protopolystoma xenopodis</name>
    <dbReference type="NCBI Taxonomy" id="117903"/>
    <lineage>
        <taxon>Eukaryota</taxon>
        <taxon>Metazoa</taxon>
        <taxon>Spiralia</taxon>
        <taxon>Lophotrochozoa</taxon>
        <taxon>Platyhelminthes</taxon>
        <taxon>Monogenea</taxon>
        <taxon>Polyopisthocotylea</taxon>
        <taxon>Polystomatidea</taxon>
        <taxon>Polystomatidae</taxon>
        <taxon>Protopolystoma</taxon>
    </lineage>
</organism>
<name>A0A3S5CNW8_9PLAT</name>
<feature type="region of interest" description="Disordered" evidence="1">
    <location>
        <begin position="55"/>
        <end position="89"/>
    </location>
</feature>
<evidence type="ECO:0000256" key="1">
    <source>
        <dbReference type="SAM" id="MobiDB-lite"/>
    </source>
</evidence>
<gene>
    <name evidence="2" type="ORF">PXEA_LOCUS29693</name>
</gene>
<protein>
    <submittedName>
        <fullName evidence="2">Uncharacterized protein</fullName>
    </submittedName>
</protein>
<sequence>MSGNAYLLVTSIQAPGVWPLPGDVLSAQSPVPATPASGGCEDGQRIHPPLYYQLTGPDDSELPPSGSRLERHPLGWLESAADGSELSKH</sequence>
<accession>A0A3S5CNW8</accession>
<dbReference type="AlphaFoldDB" id="A0A3S5CNW8"/>
<proteinExistence type="predicted"/>
<dbReference type="Proteomes" id="UP000784294">
    <property type="component" value="Unassembled WGS sequence"/>
</dbReference>
<evidence type="ECO:0000313" key="2">
    <source>
        <dbReference type="EMBL" id="VEL36253.1"/>
    </source>
</evidence>
<reference evidence="2" key="1">
    <citation type="submission" date="2018-11" db="EMBL/GenBank/DDBJ databases">
        <authorList>
            <consortium name="Pathogen Informatics"/>
        </authorList>
    </citation>
    <scope>NUCLEOTIDE SEQUENCE</scope>
</reference>
<evidence type="ECO:0000313" key="3">
    <source>
        <dbReference type="Proteomes" id="UP000784294"/>
    </source>
</evidence>